<organism evidence="3 4">
    <name type="scientific">Crepidotus variabilis</name>
    <dbReference type="NCBI Taxonomy" id="179855"/>
    <lineage>
        <taxon>Eukaryota</taxon>
        <taxon>Fungi</taxon>
        <taxon>Dikarya</taxon>
        <taxon>Basidiomycota</taxon>
        <taxon>Agaricomycotina</taxon>
        <taxon>Agaricomycetes</taxon>
        <taxon>Agaricomycetidae</taxon>
        <taxon>Agaricales</taxon>
        <taxon>Agaricineae</taxon>
        <taxon>Crepidotaceae</taxon>
        <taxon>Crepidotus</taxon>
    </lineage>
</organism>
<name>A0A9P6E3Z7_9AGAR</name>
<accession>A0A9P6E3Z7</accession>
<feature type="region of interest" description="Disordered" evidence="1">
    <location>
        <begin position="100"/>
        <end position="119"/>
    </location>
</feature>
<dbReference type="InterPro" id="IPR045341">
    <property type="entry name" value="DUF6532"/>
</dbReference>
<dbReference type="AlphaFoldDB" id="A0A9P6E3Z7"/>
<evidence type="ECO:0000313" key="4">
    <source>
        <dbReference type="Proteomes" id="UP000807306"/>
    </source>
</evidence>
<sequence>MLDTPPASGTPQQYSARERVKTRSKENSAPHPYNTGKRSAGRVSPSRSRSNNIRKPLLPTQTGARPKDKHKHGSFSNEETTADDNTLSIKRIRKLISDDNTTNVTAGSSDSPSDEESEHDIDSNLCECIVNSARQYFQEYLALRNFIPNVNKDLHKASACLSKSINLWNSGGEQSRINVHYPDAIRPKELIEGQHELTHLIIDKIEALVGPESHFHLGEVDRQGKHSNMMHPCIRQVCINFFYKSEQGPLAHRLPDVFQGCVPEHAVAAVATCICHALEEYSFGEHFDKKFPSVSDRSIYEGILELIKMIKTNPYHKNKWDQCRQEWARDGMDTGIPRMEKRVFKVYLD</sequence>
<evidence type="ECO:0000259" key="2">
    <source>
        <dbReference type="Pfam" id="PF20149"/>
    </source>
</evidence>
<evidence type="ECO:0000256" key="1">
    <source>
        <dbReference type="SAM" id="MobiDB-lite"/>
    </source>
</evidence>
<feature type="domain" description="DUF6532" evidence="2">
    <location>
        <begin position="203"/>
        <end position="308"/>
    </location>
</feature>
<keyword evidence="4" id="KW-1185">Reference proteome</keyword>
<feature type="compositionally biased region" description="Basic and acidic residues" evidence="1">
    <location>
        <begin position="16"/>
        <end position="28"/>
    </location>
</feature>
<gene>
    <name evidence="3" type="ORF">CPB83DRAFT_899891</name>
</gene>
<feature type="compositionally biased region" description="Polar residues" evidence="1">
    <location>
        <begin position="74"/>
        <end position="83"/>
    </location>
</feature>
<dbReference type="Proteomes" id="UP000807306">
    <property type="component" value="Unassembled WGS sequence"/>
</dbReference>
<dbReference type="EMBL" id="MU157959">
    <property type="protein sequence ID" value="KAF9522131.1"/>
    <property type="molecule type" value="Genomic_DNA"/>
</dbReference>
<protein>
    <recommendedName>
        <fullName evidence="2">DUF6532 domain-containing protein</fullName>
    </recommendedName>
</protein>
<feature type="compositionally biased region" description="Polar residues" evidence="1">
    <location>
        <begin position="45"/>
        <end position="63"/>
    </location>
</feature>
<dbReference type="Pfam" id="PF20149">
    <property type="entry name" value="DUF6532"/>
    <property type="match status" value="1"/>
</dbReference>
<evidence type="ECO:0000313" key="3">
    <source>
        <dbReference type="EMBL" id="KAF9522131.1"/>
    </source>
</evidence>
<feature type="region of interest" description="Disordered" evidence="1">
    <location>
        <begin position="1"/>
        <end position="83"/>
    </location>
</feature>
<proteinExistence type="predicted"/>
<comment type="caution">
    <text evidence="3">The sequence shown here is derived from an EMBL/GenBank/DDBJ whole genome shotgun (WGS) entry which is preliminary data.</text>
</comment>
<reference evidence="3" key="1">
    <citation type="submission" date="2020-11" db="EMBL/GenBank/DDBJ databases">
        <authorList>
            <consortium name="DOE Joint Genome Institute"/>
            <person name="Ahrendt S."/>
            <person name="Riley R."/>
            <person name="Andreopoulos W."/>
            <person name="Labutti K."/>
            <person name="Pangilinan J."/>
            <person name="Ruiz-Duenas F.J."/>
            <person name="Barrasa J.M."/>
            <person name="Sanchez-Garcia M."/>
            <person name="Camarero S."/>
            <person name="Miyauchi S."/>
            <person name="Serrano A."/>
            <person name="Linde D."/>
            <person name="Babiker R."/>
            <person name="Drula E."/>
            <person name="Ayuso-Fernandez I."/>
            <person name="Pacheco R."/>
            <person name="Padilla G."/>
            <person name="Ferreira P."/>
            <person name="Barriuso J."/>
            <person name="Kellner H."/>
            <person name="Castanera R."/>
            <person name="Alfaro M."/>
            <person name="Ramirez L."/>
            <person name="Pisabarro A.G."/>
            <person name="Kuo A."/>
            <person name="Tritt A."/>
            <person name="Lipzen A."/>
            <person name="He G."/>
            <person name="Yan M."/>
            <person name="Ng V."/>
            <person name="Cullen D."/>
            <person name="Martin F."/>
            <person name="Rosso M.-N."/>
            <person name="Henrissat B."/>
            <person name="Hibbett D."/>
            <person name="Martinez A.T."/>
            <person name="Grigoriev I.V."/>
        </authorList>
    </citation>
    <scope>NUCLEOTIDE SEQUENCE</scope>
    <source>
        <strain evidence="3">CBS 506.95</strain>
    </source>
</reference>